<dbReference type="InterPro" id="IPR017896">
    <property type="entry name" value="4Fe4S_Fe-S-bd"/>
</dbReference>
<keyword evidence="5" id="KW-0813">Transport</keyword>
<reference evidence="9" key="1">
    <citation type="journal article" date="2020" name="mSystems">
        <title>Genome- and Community-Level Interaction Insights into Carbon Utilization and Element Cycling Functions of Hydrothermarchaeota in Hydrothermal Sediment.</title>
        <authorList>
            <person name="Zhou Z."/>
            <person name="Liu Y."/>
            <person name="Xu W."/>
            <person name="Pan J."/>
            <person name="Luo Z.H."/>
            <person name="Li M."/>
        </authorList>
    </citation>
    <scope>NUCLEOTIDE SEQUENCE [LARGE SCALE GENOMIC DNA]</scope>
    <source>
        <strain evidence="9">SpSt-468</strain>
    </source>
</reference>
<protein>
    <submittedName>
        <fullName evidence="9">4Fe-4S dicluster domain-containing protein</fullName>
    </submittedName>
</protein>
<name>A0A7C3FC61_9CREN</name>
<keyword evidence="5" id="KW-0249">Electron transport</keyword>
<dbReference type="PANTHER" id="PTHR43724">
    <property type="entry name" value="PYRUVATE SYNTHASE SUBUNIT PORD"/>
    <property type="match status" value="1"/>
</dbReference>
<dbReference type="GO" id="GO:0051539">
    <property type="term" value="F:4 iron, 4 sulfur cluster binding"/>
    <property type="evidence" value="ECO:0007669"/>
    <property type="project" value="UniProtKB-KW"/>
</dbReference>
<comment type="cofactor">
    <cofactor evidence="1">
        <name>[4Fe-4S] cluster</name>
        <dbReference type="ChEBI" id="CHEBI:49883"/>
    </cofactor>
</comment>
<comment type="caution">
    <text evidence="9">The sequence shown here is derived from an EMBL/GenBank/DDBJ whole genome shotgun (WGS) entry which is preliminary data.</text>
</comment>
<dbReference type="NCBIfam" id="TIGR02179">
    <property type="entry name" value="PorD_KorD"/>
    <property type="match status" value="1"/>
</dbReference>
<evidence type="ECO:0000256" key="7">
    <source>
        <dbReference type="ARBA" id="ARBA00023014"/>
    </source>
</evidence>
<dbReference type="PROSITE" id="PS51379">
    <property type="entry name" value="4FE4S_FER_2"/>
    <property type="match status" value="2"/>
</dbReference>
<evidence type="ECO:0000256" key="4">
    <source>
        <dbReference type="ARBA" id="ARBA00022737"/>
    </source>
</evidence>
<dbReference type="Gene3D" id="3.30.70.20">
    <property type="match status" value="2"/>
</dbReference>
<evidence type="ECO:0000256" key="2">
    <source>
        <dbReference type="ARBA" id="ARBA00022485"/>
    </source>
</evidence>
<keyword evidence="2" id="KW-0004">4Fe-4S</keyword>
<evidence type="ECO:0000256" key="6">
    <source>
        <dbReference type="ARBA" id="ARBA00023004"/>
    </source>
</evidence>
<keyword evidence="7" id="KW-0411">Iron-sulfur</keyword>
<keyword evidence="6" id="KW-0408">Iron</keyword>
<evidence type="ECO:0000256" key="5">
    <source>
        <dbReference type="ARBA" id="ARBA00022982"/>
    </source>
</evidence>
<evidence type="ECO:0000256" key="3">
    <source>
        <dbReference type="ARBA" id="ARBA00022723"/>
    </source>
</evidence>
<accession>A0A7C3FC61</accession>
<dbReference type="Pfam" id="PF00037">
    <property type="entry name" value="Fer4"/>
    <property type="match status" value="1"/>
</dbReference>
<evidence type="ECO:0000256" key="1">
    <source>
        <dbReference type="ARBA" id="ARBA00001966"/>
    </source>
</evidence>
<dbReference type="GO" id="GO:0016625">
    <property type="term" value="F:oxidoreductase activity, acting on the aldehyde or oxo group of donors, iron-sulfur protein as acceptor"/>
    <property type="evidence" value="ECO:0007669"/>
    <property type="project" value="InterPro"/>
</dbReference>
<dbReference type="SUPFAM" id="SSF54862">
    <property type="entry name" value="4Fe-4S ferredoxins"/>
    <property type="match status" value="1"/>
</dbReference>
<evidence type="ECO:0000259" key="8">
    <source>
        <dbReference type="PROSITE" id="PS51379"/>
    </source>
</evidence>
<organism evidence="9">
    <name type="scientific">Candidatus Methanomethylicus mesodigestus</name>
    <dbReference type="NCBI Taxonomy" id="1867258"/>
    <lineage>
        <taxon>Archaea</taxon>
        <taxon>Thermoproteota</taxon>
        <taxon>Methanosuratincolia</taxon>
        <taxon>Candidatus Methanomethylicales</taxon>
        <taxon>Candidatus Methanomethylicaceae</taxon>
        <taxon>Candidatus Methanomethylicus</taxon>
    </lineage>
</organism>
<dbReference type="PROSITE" id="PS00198">
    <property type="entry name" value="4FE4S_FER_1"/>
    <property type="match status" value="1"/>
</dbReference>
<proteinExistence type="predicted"/>
<gene>
    <name evidence="9" type="ORF">ENS19_02770</name>
</gene>
<dbReference type="InterPro" id="IPR017900">
    <property type="entry name" value="4Fe4S_Fe_S_CS"/>
</dbReference>
<dbReference type="GO" id="GO:0046872">
    <property type="term" value="F:metal ion binding"/>
    <property type="evidence" value="ECO:0007669"/>
    <property type="project" value="UniProtKB-KW"/>
</dbReference>
<keyword evidence="4" id="KW-0677">Repeat</keyword>
<feature type="domain" description="4Fe-4S ferredoxin-type" evidence="8">
    <location>
        <begin position="68"/>
        <end position="95"/>
    </location>
</feature>
<feature type="domain" description="4Fe-4S ferredoxin-type" evidence="8">
    <location>
        <begin position="37"/>
        <end position="66"/>
    </location>
</feature>
<dbReference type="AlphaFoldDB" id="A0A7C3FC61"/>
<dbReference type="PANTHER" id="PTHR43724:SF1">
    <property type="entry name" value="PYRUVATE SYNTHASE SUBUNIT PORD"/>
    <property type="match status" value="1"/>
</dbReference>
<evidence type="ECO:0000313" key="9">
    <source>
        <dbReference type="EMBL" id="HFK20181.1"/>
    </source>
</evidence>
<sequence>MKCVRPKLKGWKEIPEGGTIVEPGSSIQFDVSAWRVSRPVIDQSKCTKCGLCWIYCPDSAIEFKDGKYEPNMLYCKGCGICQKACAPKAIIMFKEGKK</sequence>
<keyword evidence="3" id="KW-0479">Metal-binding</keyword>
<dbReference type="EMBL" id="DSTX01000002">
    <property type="protein sequence ID" value="HFK20181.1"/>
    <property type="molecule type" value="Genomic_DNA"/>
</dbReference>
<dbReference type="InterPro" id="IPR011898">
    <property type="entry name" value="PorD_KorD"/>
</dbReference>